<evidence type="ECO:0000313" key="2">
    <source>
        <dbReference type="EMBL" id="QWM90305.1"/>
    </source>
</evidence>
<gene>
    <name evidence="2" type="primary">gp_25565</name>
</gene>
<organism evidence="2 3">
    <name type="scientific">uncultured phage cr17_1</name>
    <dbReference type="NCBI Taxonomy" id="2986404"/>
    <lineage>
        <taxon>Viruses</taxon>
        <taxon>Duplodnaviria</taxon>
        <taxon>Heunggongvirae</taxon>
        <taxon>Uroviricota</taxon>
        <taxon>Caudoviricetes</taxon>
        <taxon>Crassvirales</taxon>
        <taxon>Intestiviridae</taxon>
        <taxon>Crudevirinae</taxon>
        <taxon>Endlipuvirus</taxon>
        <taxon>Endlipuvirus intestinihominis</taxon>
    </lineage>
</organism>
<evidence type="ECO:0000256" key="1">
    <source>
        <dbReference type="SAM" id="MobiDB-lite"/>
    </source>
</evidence>
<reference evidence="2 3" key="1">
    <citation type="submission" date="2021-04" db="EMBL/GenBank/DDBJ databases">
        <authorList>
            <person name="Shkoporov A.N."/>
            <person name="Stockdale S.R."/>
            <person name="Guerin E."/>
            <person name="Ross R.P."/>
            <person name="Hill C."/>
        </authorList>
    </citation>
    <scope>NUCLEOTIDE SEQUENCE [LARGE SCALE GENOMIC DNA]</scope>
    <source>
        <strain evidence="3">cr17_1</strain>
    </source>
</reference>
<dbReference type="KEGG" id="vg:75691632"/>
<feature type="compositionally biased region" description="Basic and acidic residues" evidence="1">
    <location>
        <begin position="1"/>
        <end position="16"/>
    </location>
</feature>
<dbReference type="RefSeq" id="YP_010359877.1">
    <property type="nucleotide sequence ID" value="NC_062778.1"/>
</dbReference>
<dbReference type="EMBL" id="MZ130488">
    <property type="protein sequence ID" value="QWM90305.1"/>
    <property type="molecule type" value="Genomic_DNA"/>
</dbReference>
<dbReference type="GeneID" id="75691632"/>
<evidence type="ECO:0000313" key="3">
    <source>
        <dbReference type="Proteomes" id="UP000827442"/>
    </source>
</evidence>
<accession>A0AAE7S206</accession>
<name>A0AAE7S206_9CAUD</name>
<keyword evidence="3" id="KW-1185">Reference proteome</keyword>
<protein>
    <submittedName>
        <fullName evidence="2">Uncharacterized protein</fullName>
    </submittedName>
</protein>
<sequence>MKLTREEMNRIMKGEGNKPSPFSGFGNTDNKPSPFQDPYGFSAVNKQIENLPRFSVSKEDYENFADYDVYLNAYTTREEAEKQRAKNQSWIEQTGRAVTQAVANEFILGTLSGFSNMYDAVYNLIANDGYNDYTNAVSTALEKAQDSIRERFAIYQENPGKSFDIGDFGWWANNAISVASTLSMLIPSTGIMKGIKALGKIGKGTKTIGKLYNKGIYGIGKIAEKSHLTSNPARTAKSINTVLDLGATAVLSRTMENYMEAREVYKDIYDTSIERLQNFNDIQREEFFKNNPEFVGLSNDEIAKKIASDSAGETFFNDYAMVLMDFVQFKAISSLWKGAFKLKPTAKLKYINKQAANKLNADAANIDIEQQSLIKRLLQGNSTFLAENLSESFEEGYQGVQTEKGKEVAELIFDPTYRPRDLSSYLSDPKIWEQAVWGYLGGVGFQAAGRGLGNLQNKIQGKINKKHMSPEDYNRSQLTFEKIREAEILGRRAKINDYLEQLSLLNEGKNPFKPITENGTISDYENITQDEADIIYDRLANEFVVDMVLNAADAGNIELLQEYITNPEFNKFFDAANINIAKNKTNFTQELVNRMNNTIELYQNEIYKGIHSIDGDNDQIIRNIARENVKKYFNLDLINRAIDRIDTDIAKLDPNGEFSRYSYIDEYQFGIQQLVEINKHIDDIYKLKDTDDIVKNQLIKELKEKKQNIVDRLNKNTIVAELKTKDSGNIIINADENWLLNNVDNDYYNNDFSNVPDAISKFIGNKTVLLYQTDDIRNSIPTTKQQLQDRYNQINRVVDQTVSKALNDAFTNIGHYIETSVDPTKAFNDVLAKKVPELEKDIEILNLGASNDLEYYYLLKEVRDEAINKIESIKNNNNDNETVNKEREEILEKHPIPTEKEIIDNNNETTKIINDVQKATGEPSSTGEQVKAPIETINPIIPDLIEDRTVVGFEEEQNPAEALALQDAIRIREAINIPSNDELGETDVTSSASLFALQMYRNNKDLYKGLDGENFNNDNAKTLLSQIEDKLELEGYNKDLIKSGAIKGLKIAIKHINNRLHAKGLPNLAAQIIDNIDVTKNAISPAIPTSKLNDTIDKFLDEYIKSVNIKPNKNGSTLIDIVQLFDYLINNKDIGYEQAKLIYINMYDYIINHTSNKEYNKYIFKNVRLVKDNNITDKSFTNALERANYFLQQVQYAKREYEIVNQRLRTAVANKVKTDSRAREIYYNLKPGDKLDIERNGKLLFFKKDGVEIGYSIIPTTSSDGNTVYMPKEKGFRYNITKGGSTYSSPYFDELFTKLIEQSEDVQDLLNILSIYESNIEVGAIINESLSEQETDDIYNSISEQSKKPFEFVNSKGTPVSNIDGAKIIVNHPIIKKLIDDGYIGVDTYKVVDAAKIIANEILSVLNYDSINISPELKIRSYRRWLSSMYVNLQQTKDIADNALNYKITVEDTVTGVPITSQQSLPINSPALKFTYENNPVIAVMNSGTVNIEGSKTTYPSRGMTIKTMGLLIQDNDGSPAYALFTEENKVDKSNQIYNDLKEELKNIIKERLSGGNFDEFTDKLASLFGGNNRGFNNLFKGYSVASIGDITALAFKGRKDNYTLVAYRYKKDSNEESTAIRYYKNGNSSSPGKIISKVEGNERIIDDIVEEILSNTQYFKSFVAIRNQDVINGKINKYLSKRNGKLVLTLNGKEFVYNNFTEFILKNNAFNTNQDVDKFGHYFEVNKKGFFIEAQKSTPVKEEQQDRLFTLDDIFDGDSSKTVYSGRSIAEKVGIDESIINIAEDLDLLPKEVRYSKRNTKAKAQTNKNSILLFKHFVTAVNKDKYEAMRILIHERLHQILNEQVGNRKQEYVNEILDIYNEAKLAIKSNPDKYGHLISAFDTILNPDTYFNYLDKSAQEYWNSRSKEERDSLFAEEFLVESLTQRSLIDALNEIKSTSDKAIIDKQTPKTLWQRIIDALIKIFGIKFDNIENNTILAREYNLFGNLFNDTIAEIQTVEQQKDTTIETKEESADIITKNQLEDIETDTFSEFEDDVFAVTDKLIESNENITASVNEYLNNYNEQDKPLMARFVKNGWMKIVC</sequence>
<dbReference type="Proteomes" id="UP000827442">
    <property type="component" value="Segment"/>
</dbReference>
<feature type="region of interest" description="Disordered" evidence="1">
    <location>
        <begin position="1"/>
        <end position="34"/>
    </location>
</feature>
<proteinExistence type="predicted"/>